<evidence type="ECO:0000256" key="1">
    <source>
        <dbReference type="SAM" id="MobiDB-lite"/>
    </source>
</evidence>
<dbReference type="EMBL" id="CABFJX010000064">
    <property type="protein sequence ID" value="VTT61560.1"/>
    <property type="molecule type" value="Genomic_DNA"/>
</dbReference>
<reference evidence="2" key="1">
    <citation type="submission" date="2019-05" db="EMBL/GenBank/DDBJ databases">
        <authorList>
            <person name="Piombo E."/>
        </authorList>
    </citation>
    <scope>NUCLEOTIDE SEQUENCE</scope>
    <source>
        <strain evidence="2">C2S</strain>
    </source>
</reference>
<proteinExistence type="predicted"/>
<accession>A0A0I9XQE5</accession>
<evidence type="ECO:0000313" key="3">
    <source>
        <dbReference type="Proteomes" id="UP000760494"/>
    </source>
</evidence>
<dbReference type="AlphaFoldDB" id="A0A0I9XQE5"/>
<organism evidence="2 3">
    <name type="scientific">Fusarium fujikuroi</name>
    <name type="common">Bakanae and foot rot disease fungus</name>
    <name type="synonym">Gibberella fujikuroi</name>
    <dbReference type="NCBI Taxonomy" id="5127"/>
    <lineage>
        <taxon>Eukaryota</taxon>
        <taxon>Fungi</taxon>
        <taxon>Dikarya</taxon>
        <taxon>Ascomycota</taxon>
        <taxon>Pezizomycotina</taxon>
        <taxon>Sordariomycetes</taxon>
        <taxon>Hypocreomycetidae</taxon>
        <taxon>Hypocreales</taxon>
        <taxon>Nectriaceae</taxon>
        <taxon>Fusarium</taxon>
        <taxon>Fusarium fujikuroi species complex</taxon>
    </lineage>
</organism>
<protein>
    <submittedName>
        <fullName evidence="2">Uncharacterized protein</fullName>
    </submittedName>
</protein>
<feature type="region of interest" description="Disordered" evidence="1">
    <location>
        <begin position="1"/>
        <end position="25"/>
    </location>
</feature>
<evidence type="ECO:0000313" key="2">
    <source>
        <dbReference type="EMBL" id="VTT61560.1"/>
    </source>
</evidence>
<dbReference type="Proteomes" id="UP000760494">
    <property type="component" value="Unassembled WGS sequence"/>
</dbReference>
<feature type="compositionally biased region" description="Basic and acidic residues" evidence="1">
    <location>
        <begin position="1"/>
        <end position="11"/>
    </location>
</feature>
<dbReference type="OrthoDB" id="4973980at2759"/>
<comment type="caution">
    <text evidence="2">The sequence shown here is derived from an EMBL/GenBank/DDBJ whole genome shotgun (WGS) entry which is preliminary data.</text>
</comment>
<gene>
    <name evidence="2" type="ORF">C2S_14601</name>
</gene>
<sequence>MTRADLKRYGESDSPEGLEDWTPSPASLDKNAGDNFWCKSLQKSPVFSSSRQPCIVPSPQPSYRIPVLTMPKNAKLEWLVEGKHKSGHANVIAELRGAHLPPLELYVQPKTLDRC</sequence>
<name>A0A0I9XQE5_FUSFU</name>